<dbReference type="RefSeq" id="WP_209870757.1">
    <property type="nucleotide sequence ID" value="NZ_JAGGLV010000003.1"/>
</dbReference>
<feature type="domain" description="SLH" evidence="8">
    <location>
        <begin position="1055"/>
        <end position="1118"/>
    </location>
</feature>
<protein>
    <recommendedName>
        <fullName evidence="3 6">Arabinogalactan endo-beta-1,4-galactanase</fullName>
        <ecNumber evidence="3 6">3.2.1.89</ecNumber>
    </recommendedName>
</protein>
<dbReference type="InterPro" id="IPR001119">
    <property type="entry name" value="SLH_dom"/>
</dbReference>
<dbReference type="Pfam" id="PF02368">
    <property type="entry name" value="Big_2"/>
    <property type="match status" value="1"/>
</dbReference>
<dbReference type="InterPro" id="IPR011683">
    <property type="entry name" value="Glyco_hydro_53"/>
</dbReference>
<evidence type="ECO:0000256" key="3">
    <source>
        <dbReference type="ARBA" id="ARBA00012556"/>
    </source>
</evidence>
<reference evidence="9 10" key="1">
    <citation type="submission" date="2021-03" db="EMBL/GenBank/DDBJ databases">
        <title>Genomic Encyclopedia of Type Strains, Phase IV (KMG-IV): sequencing the most valuable type-strain genomes for metagenomic binning, comparative biology and taxonomic classification.</title>
        <authorList>
            <person name="Goeker M."/>
        </authorList>
    </citation>
    <scope>NUCLEOTIDE SEQUENCE [LARGE SCALE GENOMIC DNA]</scope>
    <source>
        <strain evidence="9 10">DSM 101953</strain>
    </source>
</reference>
<dbReference type="SUPFAM" id="SSF49373">
    <property type="entry name" value="Invasin/intimin cell-adhesion fragments"/>
    <property type="match status" value="1"/>
</dbReference>
<feature type="compositionally biased region" description="Low complexity" evidence="7">
    <location>
        <begin position="721"/>
        <end position="736"/>
    </location>
</feature>
<evidence type="ECO:0000256" key="4">
    <source>
        <dbReference type="ARBA" id="ARBA00022801"/>
    </source>
</evidence>
<gene>
    <name evidence="9" type="ORF">J2Z70_001366</name>
</gene>
<dbReference type="PROSITE" id="PS51272">
    <property type="entry name" value="SLH"/>
    <property type="match status" value="3"/>
</dbReference>
<evidence type="ECO:0000313" key="9">
    <source>
        <dbReference type="EMBL" id="MBP2111225.1"/>
    </source>
</evidence>
<dbReference type="InterPro" id="IPR008979">
    <property type="entry name" value="Galactose-bd-like_sf"/>
</dbReference>
<name>A0ABS4NMC7_9BACL</name>
<accession>A0ABS4NMC7</accession>
<proteinExistence type="inferred from homology"/>
<feature type="region of interest" description="Disordered" evidence="7">
    <location>
        <begin position="721"/>
        <end position="809"/>
    </location>
</feature>
<evidence type="ECO:0000313" key="10">
    <source>
        <dbReference type="Proteomes" id="UP000773462"/>
    </source>
</evidence>
<dbReference type="Gene3D" id="2.60.120.260">
    <property type="entry name" value="Galactose-binding domain-like"/>
    <property type="match status" value="2"/>
</dbReference>
<keyword evidence="6" id="KW-0732">Signal</keyword>
<feature type="domain" description="SLH" evidence="8">
    <location>
        <begin position="1121"/>
        <end position="1176"/>
    </location>
</feature>
<feature type="signal peptide" evidence="6">
    <location>
        <begin position="1"/>
        <end position="32"/>
    </location>
</feature>
<comment type="caution">
    <text evidence="9">The sequence shown here is derived from an EMBL/GenBank/DDBJ whole genome shotgun (WGS) entry which is preliminary data.</text>
</comment>
<keyword evidence="10" id="KW-1185">Reference proteome</keyword>
<comment type="similarity">
    <text evidence="2 6">Belongs to the glycosyl hydrolase 53 family.</text>
</comment>
<dbReference type="SUPFAM" id="SSF49785">
    <property type="entry name" value="Galactose-binding domain-like"/>
    <property type="match status" value="1"/>
</dbReference>
<feature type="chain" id="PRO_5045013668" description="Arabinogalactan endo-beta-1,4-galactanase" evidence="6">
    <location>
        <begin position="33"/>
        <end position="1176"/>
    </location>
</feature>
<keyword evidence="5 6" id="KW-0326">Glycosidase</keyword>
<dbReference type="Pfam" id="PF00395">
    <property type="entry name" value="SLH"/>
    <property type="match status" value="3"/>
</dbReference>
<comment type="catalytic activity">
    <reaction evidence="1 6">
        <text>The enzyme specifically hydrolyzes (1-&gt;4)-beta-D-galactosidic linkages in type I arabinogalactans.</text>
        <dbReference type="EC" id="3.2.1.89"/>
    </reaction>
</comment>
<evidence type="ECO:0000256" key="6">
    <source>
        <dbReference type="RuleBase" id="RU361192"/>
    </source>
</evidence>
<dbReference type="Pfam" id="PF02018">
    <property type="entry name" value="CBM_4_9"/>
    <property type="match status" value="1"/>
</dbReference>
<evidence type="ECO:0000256" key="7">
    <source>
        <dbReference type="SAM" id="MobiDB-lite"/>
    </source>
</evidence>
<dbReference type="Gene3D" id="2.60.40.1080">
    <property type="match status" value="1"/>
</dbReference>
<dbReference type="EC" id="3.2.1.89" evidence="3 6"/>
<evidence type="ECO:0000256" key="2">
    <source>
        <dbReference type="ARBA" id="ARBA00010687"/>
    </source>
</evidence>
<dbReference type="Proteomes" id="UP000773462">
    <property type="component" value="Unassembled WGS sequence"/>
</dbReference>
<dbReference type="SUPFAM" id="SSF51445">
    <property type="entry name" value="(Trans)glycosidases"/>
    <property type="match status" value="1"/>
</dbReference>
<feature type="domain" description="SLH" evidence="8">
    <location>
        <begin position="996"/>
        <end position="1054"/>
    </location>
</feature>
<sequence length="1176" mass="124368">MKKRTRWLAAVLTFTMLIMSLTALGLPAQAGAVPIPQSFAKGADVSWLPQMEAEGYKFYNDQGDEEDLLQILKDHGIDSIRLRAFVNPSDDPINGHNSTEEMVTLASRVSALGFRVMVDLHYSDSWADPGKQVTPAAWASDNLEQLKAHVSEYTTEVMQALKTAGVTPEWVQIGNEINNGMMHPLGSYSNTANLVELIQAGSHAAKAVFPETKIIIHRANGADTGVDPFYAGLVEAGLKDSDYDIIGLSYYPDSIYTSSINELSSNMNLLAAKYGKEVMVVEVGGDVSKNVDNVYNMLVAVQDGVKAVPGGQGTGVFYWAPEGVYFGYGLSAWNPDGKPSFAMDAFIDGASAINRVPVQSVKVEKQTAILEVGGTGSVKATISPANATYKGLTFTSSDEAIVKVDKYKGTISGLAAGTSTVTAVTYDGGFTDSTEITVSPSTSFIQNPGFEDGLNGWTVSGDSAAVNVESDAHSGSAALHYWSSGAAEFQISQTVTGLENGTYQLSAWVSGGGGEETAEIFAGNQKQPFVNTGWQQWSNPTIDTVEVTDGTLTLGANLKYAGDKWGNIDDFKLVKKAGAVSTNNLTVNGAKSDWYLSGTKPATFGDSNASGGFDYGDDKPINFSLTHEMTGLAPGTYTLQAKIFGDKGEPSPDSVMYVISEGQTYSVPVTYSGSAWLKPRTLTLKHVHIGEDGSASLGFKVLTDSDNHYGYLQEVTFVRNSTTTPEVPSEPSEPSEPVTPPVTEPVTPPVTEPVTPPVTEPVTPPATEPVTSPEASSVPSPTTAPGTGSGSGWTAPLATAQASAAPQATPQPEILTVTDPKVNAQNQIVIPIAEGQSEVRIPADAAALKGIAALKVEGKTVSVEIPGKVLEQLQALAGQQQKGSMMSIVLEPSSPEQKTAWILQANKKNKAELRTAGEMFNLRLSVLNQQGAKTPLVSFAEPVSLRLKLQANGNPKLAGVYATADDGTLEYAGGTWEPSVLTAQVRQSGNYAVLEYDKSFADVTPADWAYSVIKEMAAKHIIEGDREGHFAPKREVSRAEFVTMLVRALGLKAEGLRSFADVDSSKWYSGDVAAAFAAGIVKGDSTGKFAPESHITRQEMATLLVRAYELHSGSPAPAGSLPAFADAAKIDSWAKEAVSSAGSLGFITGTPDGFLKPLANATRAECAKVLSVLLNP</sequence>
<evidence type="ECO:0000256" key="5">
    <source>
        <dbReference type="ARBA" id="ARBA00023295"/>
    </source>
</evidence>
<dbReference type="InterPro" id="IPR003343">
    <property type="entry name" value="Big_2"/>
</dbReference>
<dbReference type="PANTHER" id="PTHR34983:SF1">
    <property type="entry name" value="ARABINOGALACTAN ENDO-BETA-1,4-GALACTANASE A"/>
    <property type="match status" value="1"/>
</dbReference>
<dbReference type="InterPro" id="IPR017853">
    <property type="entry name" value="GH"/>
</dbReference>
<organism evidence="9 10">
    <name type="scientific">Paenibacillus silagei</name>
    <dbReference type="NCBI Taxonomy" id="1670801"/>
    <lineage>
        <taxon>Bacteria</taxon>
        <taxon>Bacillati</taxon>
        <taxon>Bacillota</taxon>
        <taxon>Bacilli</taxon>
        <taxon>Bacillales</taxon>
        <taxon>Paenibacillaceae</taxon>
        <taxon>Paenibacillus</taxon>
    </lineage>
</organism>
<dbReference type="InterPro" id="IPR003305">
    <property type="entry name" value="CenC_carb-bd"/>
</dbReference>
<dbReference type="Pfam" id="PF07745">
    <property type="entry name" value="Glyco_hydro_53"/>
    <property type="match status" value="1"/>
</dbReference>
<dbReference type="PANTHER" id="PTHR34983">
    <property type="entry name" value="ARABINOGALACTAN ENDO-BETA-1,4-GALACTANASE A"/>
    <property type="match status" value="1"/>
</dbReference>
<evidence type="ECO:0000259" key="8">
    <source>
        <dbReference type="PROSITE" id="PS51272"/>
    </source>
</evidence>
<evidence type="ECO:0000256" key="1">
    <source>
        <dbReference type="ARBA" id="ARBA00001695"/>
    </source>
</evidence>
<feature type="compositionally biased region" description="Low complexity" evidence="7">
    <location>
        <begin position="768"/>
        <end position="809"/>
    </location>
</feature>
<dbReference type="SMART" id="SM00635">
    <property type="entry name" value="BID_2"/>
    <property type="match status" value="1"/>
</dbReference>
<dbReference type="Gene3D" id="3.20.20.80">
    <property type="entry name" value="Glycosidases"/>
    <property type="match status" value="1"/>
</dbReference>
<dbReference type="InterPro" id="IPR008964">
    <property type="entry name" value="Invasin/intimin_cell_adhesion"/>
</dbReference>
<feature type="compositionally biased region" description="Pro residues" evidence="7">
    <location>
        <begin position="737"/>
        <end position="767"/>
    </location>
</feature>
<keyword evidence="4 6" id="KW-0378">Hydrolase</keyword>
<dbReference type="EMBL" id="JAGGLV010000003">
    <property type="protein sequence ID" value="MBP2111225.1"/>
    <property type="molecule type" value="Genomic_DNA"/>
</dbReference>